<evidence type="ECO:0000256" key="7">
    <source>
        <dbReference type="SAM" id="Phobius"/>
    </source>
</evidence>
<dbReference type="Pfam" id="PF02687">
    <property type="entry name" value="FtsX"/>
    <property type="match status" value="1"/>
</dbReference>
<dbReference type="PANTHER" id="PTHR43738">
    <property type="entry name" value="ABC TRANSPORTER, MEMBRANE PROTEIN"/>
    <property type="match status" value="1"/>
</dbReference>
<keyword evidence="3" id="KW-1003">Cell membrane</keyword>
<evidence type="ECO:0000313" key="10">
    <source>
        <dbReference type="Proteomes" id="UP000318053"/>
    </source>
</evidence>
<evidence type="ECO:0000313" key="9">
    <source>
        <dbReference type="EMBL" id="TWT67420.1"/>
    </source>
</evidence>
<evidence type="ECO:0000256" key="6">
    <source>
        <dbReference type="ARBA" id="ARBA00023136"/>
    </source>
</evidence>
<proteinExistence type="predicted"/>
<dbReference type="Proteomes" id="UP000318053">
    <property type="component" value="Unassembled WGS sequence"/>
</dbReference>
<feature type="transmembrane region" description="Helical" evidence="7">
    <location>
        <begin position="38"/>
        <end position="63"/>
    </location>
</feature>
<evidence type="ECO:0000256" key="2">
    <source>
        <dbReference type="ARBA" id="ARBA00022448"/>
    </source>
</evidence>
<dbReference type="InterPro" id="IPR005891">
    <property type="entry name" value="DevC"/>
</dbReference>
<keyword evidence="6 7" id="KW-0472">Membrane</keyword>
<evidence type="ECO:0000256" key="1">
    <source>
        <dbReference type="ARBA" id="ARBA00004651"/>
    </source>
</evidence>
<evidence type="ECO:0000256" key="3">
    <source>
        <dbReference type="ARBA" id="ARBA00022475"/>
    </source>
</evidence>
<comment type="caution">
    <text evidence="9">The sequence shown here is derived from an EMBL/GenBank/DDBJ whole genome shotgun (WGS) entry which is preliminary data.</text>
</comment>
<keyword evidence="10" id="KW-1185">Reference proteome</keyword>
<feature type="domain" description="ABC3 transporter permease C-terminal" evidence="8">
    <location>
        <begin position="289"/>
        <end position="401"/>
    </location>
</feature>
<gene>
    <name evidence="9" type="ORF">CA85_22710</name>
</gene>
<dbReference type="InterPro" id="IPR051125">
    <property type="entry name" value="ABC-4/HrtB_transporter"/>
</dbReference>
<feature type="transmembrane region" description="Helical" evidence="7">
    <location>
        <begin position="339"/>
        <end position="358"/>
    </location>
</feature>
<sequence>MVPHSPENSPATPAKRTRLAWQNLADTPVRTMVSLGGIGFAILLMFMQLGFLGSVGDTATVVYSRMQGDLLVRSKEYLHVYDTASLPDELPGWLAGLPEVSRTIPLDIGVTQWQNPSDHSFRAIALMGVDLDNPAFDLPELSPSMRAALRSTGAVLIDDASASDFGPRQGDHFTEADVGVTTDVAGSNATLKGTFAMGTGLAANGALLASRETFAALTPGGHNDRVSLVLIELADSLSADAGLDAVRRRLRSLGGPAAHADAITLDQAKIAEQQMWYTQTPIGMIFGIGVALAVLVGGVIGYMVLAADVTAHLSEYATLKAMGYSNRFLVKTLLSQSSLLALLAFPVALLASLILYSISSAVSGILIEMTWARIALVFALSLVMCNAAGILALRKLLKAEPANLF</sequence>
<evidence type="ECO:0000259" key="8">
    <source>
        <dbReference type="Pfam" id="PF02687"/>
    </source>
</evidence>
<protein>
    <submittedName>
        <fullName evidence="9">FtsX-like permease family protein</fullName>
    </submittedName>
</protein>
<keyword evidence="5 7" id="KW-1133">Transmembrane helix</keyword>
<feature type="transmembrane region" description="Helical" evidence="7">
    <location>
        <begin position="282"/>
        <end position="305"/>
    </location>
</feature>
<keyword evidence="2" id="KW-0813">Transport</keyword>
<evidence type="ECO:0000256" key="4">
    <source>
        <dbReference type="ARBA" id="ARBA00022692"/>
    </source>
</evidence>
<dbReference type="PANTHER" id="PTHR43738:SF1">
    <property type="entry name" value="HEMIN TRANSPORT SYSTEM PERMEASE PROTEIN HRTB-RELATED"/>
    <property type="match status" value="1"/>
</dbReference>
<dbReference type="EMBL" id="SJPK01000004">
    <property type="protein sequence ID" value="TWT67420.1"/>
    <property type="molecule type" value="Genomic_DNA"/>
</dbReference>
<dbReference type="GO" id="GO:0005886">
    <property type="term" value="C:plasma membrane"/>
    <property type="evidence" value="ECO:0007669"/>
    <property type="project" value="UniProtKB-SubCell"/>
</dbReference>
<dbReference type="AlphaFoldDB" id="A0A5C5XWU0"/>
<accession>A0A5C5XWU0</accession>
<feature type="transmembrane region" description="Helical" evidence="7">
    <location>
        <begin position="370"/>
        <end position="393"/>
    </location>
</feature>
<dbReference type="PIRSF" id="PIRSF031773">
    <property type="entry name" value="DevC"/>
    <property type="match status" value="1"/>
</dbReference>
<name>A0A5C5XWU0_9BACT</name>
<organism evidence="9 10">
    <name type="scientific">Allorhodopirellula solitaria</name>
    <dbReference type="NCBI Taxonomy" id="2527987"/>
    <lineage>
        <taxon>Bacteria</taxon>
        <taxon>Pseudomonadati</taxon>
        <taxon>Planctomycetota</taxon>
        <taxon>Planctomycetia</taxon>
        <taxon>Pirellulales</taxon>
        <taxon>Pirellulaceae</taxon>
        <taxon>Allorhodopirellula</taxon>
    </lineage>
</organism>
<keyword evidence="4 7" id="KW-0812">Transmembrane</keyword>
<reference evidence="9 10" key="1">
    <citation type="submission" date="2019-02" db="EMBL/GenBank/DDBJ databases">
        <title>Deep-cultivation of Planctomycetes and their phenomic and genomic characterization uncovers novel biology.</title>
        <authorList>
            <person name="Wiegand S."/>
            <person name="Jogler M."/>
            <person name="Boedeker C."/>
            <person name="Pinto D."/>
            <person name="Vollmers J."/>
            <person name="Rivas-Marin E."/>
            <person name="Kohn T."/>
            <person name="Peeters S.H."/>
            <person name="Heuer A."/>
            <person name="Rast P."/>
            <person name="Oberbeckmann S."/>
            <person name="Bunk B."/>
            <person name="Jeske O."/>
            <person name="Meyerdierks A."/>
            <person name="Storesund J.E."/>
            <person name="Kallscheuer N."/>
            <person name="Luecker S."/>
            <person name="Lage O.M."/>
            <person name="Pohl T."/>
            <person name="Merkel B.J."/>
            <person name="Hornburger P."/>
            <person name="Mueller R.-W."/>
            <person name="Bruemmer F."/>
            <person name="Labrenz M."/>
            <person name="Spormann A.M."/>
            <person name="Op Den Camp H."/>
            <person name="Overmann J."/>
            <person name="Amann R."/>
            <person name="Jetten M.S.M."/>
            <person name="Mascher T."/>
            <person name="Medema M.H."/>
            <person name="Devos D.P."/>
            <person name="Kaster A.-K."/>
            <person name="Ovreas L."/>
            <person name="Rohde M."/>
            <person name="Galperin M.Y."/>
            <person name="Jogler C."/>
        </authorList>
    </citation>
    <scope>NUCLEOTIDE SEQUENCE [LARGE SCALE GENOMIC DNA]</scope>
    <source>
        <strain evidence="9 10">CA85</strain>
    </source>
</reference>
<evidence type="ECO:0000256" key="5">
    <source>
        <dbReference type="ARBA" id="ARBA00022989"/>
    </source>
</evidence>
<comment type="subcellular location">
    <subcellularLocation>
        <location evidence="1">Cell membrane</location>
        <topology evidence="1">Multi-pass membrane protein</topology>
    </subcellularLocation>
</comment>
<dbReference type="InterPro" id="IPR003838">
    <property type="entry name" value="ABC3_permease_C"/>
</dbReference>